<protein>
    <submittedName>
        <fullName evidence="1">Uncharacterized protein</fullName>
    </submittedName>
</protein>
<evidence type="ECO:0000313" key="2">
    <source>
        <dbReference type="Proteomes" id="UP001148737"/>
    </source>
</evidence>
<evidence type="ECO:0000313" key="1">
    <source>
        <dbReference type="EMBL" id="KAJ3496995.1"/>
    </source>
</evidence>
<name>A0ACC1R437_9HYPO</name>
<reference evidence="1" key="1">
    <citation type="submission" date="2022-07" db="EMBL/GenBank/DDBJ databases">
        <title>Genome Sequence of Lecanicillium saksenae.</title>
        <authorList>
            <person name="Buettner E."/>
        </authorList>
    </citation>
    <scope>NUCLEOTIDE SEQUENCE</scope>
    <source>
        <strain evidence="1">VT-O1</strain>
    </source>
</reference>
<gene>
    <name evidence="1" type="ORF">NLG97_g2239</name>
</gene>
<comment type="caution">
    <text evidence="1">The sequence shown here is derived from an EMBL/GenBank/DDBJ whole genome shotgun (WGS) entry which is preliminary data.</text>
</comment>
<proteinExistence type="predicted"/>
<dbReference type="EMBL" id="JANAKD010000146">
    <property type="protein sequence ID" value="KAJ3496995.1"/>
    <property type="molecule type" value="Genomic_DNA"/>
</dbReference>
<dbReference type="Proteomes" id="UP001148737">
    <property type="component" value="Unassembled WGS sequence"/>
</dbReference>
<organism evidence="1 2">
    <name type="scientific">Lecanicillium saksenae</name>
    <dbReference type="NCBI Taxonomy" id="468837"/>
    <lineage>
        <taxon>Eukaryota</taxon>
        <taxon>Fungi</taxon>
        <taxon>Dikarya</taxon>
        <taxon>Ascomycota</taxon>
        <taxon>Pezizomycotina</taxon>
        <taxon>Sordariomycetes</taxon>
        <taxon>Hypocreomycetidae</taxon>
        <taxon>Hypocreales</taxon>
        <taxon>Cordycipitaceae</taxon>
        <taxon>Lecanicillium</taxon>
    </lineage>
</organism>
<accession>A0ACC1R437</accession>
<keyword evidence="2" id="KW-1185">Reference proteome</keyword>
<sequence length="117" mass="13065">MAAMASQHLPASIPHGSNTDTDTDTVSVSVSVSSQLDSSNRQTLPPANHPAASSELDDELDSLDTLDSLVDDQFHHRFPDYHEHHHHSSHRSQTHHDARHSTNGSIQVDREHRQRCH</sequence>